<keyword evidence="2" id="KW-1185">Reference proteome</keyword>
<sequence length="105" mass="11124">MTDLKIAVETAGDMNQTGAQIDLVRSVFKVVPPSVPMLSFINLANDGFLCCKSTTQAFFGVVLRGSGVCGKKLAEMALMKVRAGVLTHRLVETAHVLIMATTIGA</sequence>
<organism evidence="1 2">
    <name type="scientific">Clitoria ternatea</name>
    <name type="common">Butterfly pea</name>
    <dbReference type="NCBI Taxonomy" id="43366"/>
    <lineage>
        <taxon>Eukaryota</taxon>
        <taxon>Viridiplantae</taxon>
        <taxon>Streptophyta</taxon>
        <taxon>Embryophyta</taxon>
        <taxon>Tracheophyta</taxon>
        <taxon>Spermatophyta</taxon>
        <taxon>Magnoliopsida</taxon>
        <taxon>eudicotyledons</taxon>
        <taxon>Gunneridae</taxon>
        <taxon>Pentapetalae</taxon>
        <taxon>rosids</taxon>
        <taxon>fabids</taxon>
        <taxon>Fabales</taxon>
        <taxon>Fabaceae</taxon>
        <taxon>Papilionoideae</taxon>
        <taxon>50 kb inversion clade</taxon>
        <taxon>NPAAA clade</taxon>
        <taxon>indigoferoid/millettioid clade</taxon>
        <taxon>Phaseoleae</taxon>
        <taxon>Clitoria</taxon>
    </lineage>
</organism>
<dbReference type="AlphaFoldDB" id="A0AAN9J880"/>
<dbReference type="EMBL" id="JAYKXN010000004">
    <property type="protein sequence ID" value="KAK7294007.1"/>
    <property type="molecule type" value="Genomic_DNA"/>
</dbReference>
<evidence type="ECO:0000313" key="2">
    <source>
        <dbReference type="Proteomes" id="UP001359559"/>
    </source>
</evidence>
<dbReference type="Proteomes" id="UP001359559">
    <property type="component" value="Unassembled WGS sequence"/>
</dbReference>
<accession>A0AAN9J880</accession>
<reference evidence="1 2" key="1">
    <citation type="submission" date="2024-01" db="EMBL/GenBank/DDBJ databases">
        <title>The genomes of 5 underutilized Papilionoideae crops provide insights into root nodulation and disease resistance.</title>
        <authorList>
            <person name="Yuan L."/>
        </authorList>
    </citation>
    <scope>NUCLEOTIDE SEQUENCE [LARGE SCALE GENOMIC DNA]</scope>
    <source>
        <strain evidence="1">LY-2023</strain>
        <tissue evidence="1">Leaf</tissue>
    </source>
</reference>
<proteinExistence type="predicted"/>
<comment type="caution">
    <text evidence="1">The sequence shown here is derived from an EMBL/GenBank/DDBJ whole genome shotgun (WGS) entry which is preliminary data.</text>
</comment>
<evidence type="ECO:0000313" key="1">
    <source>
        <dbReference type="EMBL" id="KAK7294007.1"/>
    </source>
</evidence>
<name>A0AAN9J880_CLITE</name>
<gene>
    <name evidence="1" type="ORF">RJT34_16890</name>
</gene>
<protein>
    <submittedName>
        <fullName evidence="1">Uncharacterized protein</fullName>
    </submittedName>
</protein>